<name>D1CAB7_SPHTD</name>
<reference evidence="1 2" key="2">
    <citation type="journal article" date="2010" name="Stand. Genomic Sci.">
        <title>Complete genome sequence of Desulfohalobium retbaense type strain (HR(100)).</title>
        <authorList>
            <person name="Spring S."/>
            <person name="Nolan M."/>
            <person name="Lapidus A."/>
            <person name="Glavina Del Rio T."/>
            <person name="Copeland A."/>
            <person name="Tice H."/>
            <person name="Cheng J.F."/>
            <person name="Lucas S."/>
            <person name="Land M."/>
            <person name="Chen F."/>
            <person name="Bruce D."/>
            <person name="Goodwin L."/>
            <person name="Pitluck S."/>
            <person name="Ivanova N."/>
            <person name="Mavromatis K."/>
            <person name="Mikhailova N."/>
            <person name="Pati A."/>
            <person name="Chen A."/>
            <person name="Palaniappan K."/>
            <person name="Hauser L."/>
            <person name="Chang Y.J."/>
            <person name="Jeffries C.D."/>
            <person name="Munk C."/>
            <person name="Kiss H."/>
            <person name="Chain P."/>
            <person name="Han C."/>
            <person name="Brettin T."/>
            <person name="Detter J.C."/>
            <person name="Schuler E."/>
            <person name="Goker M."/>
            <person name="Rohde M."/>
            <person name="Bristow J."/>
            <person name="Eisen J.A."/>
            <person name="Markowitz V."/>
            <person name="Hugenholtz P."/>
            <person name="Kyrpides N.C."/>
            <person name="Klenk H.P."/>
        </authorList>
    </citation>
    <scope>NUCLEOTIDE SEQUENCE [LARGE SCALE GENOMIC DNA]</scope>
    <source>
        <strain evidence="2">ATCC 49802 / DSM 20745 / S 6022</strain>
    </source>
</reference>
<dbReference type="HOGENOM" id="CLU_1712136_0_0_0"/>
<dbReference type="InterPro" id="IPR018684">
    <property type="entry name" value="DUF2171"/>
</dbReference>
<organism evidence="1 2">
    <name type="scientific">Sphaerobacter thermophilus (strain ATCC 49802 / DSM 20745 / KCCM 41009 / NCIMB 13125 / S 6022)</name>
    <dbReference type="NCBI Taxonomy" id="479434"/>
    <lineage>
        <taxon>Bacteria</taxon>
        <taxon>Pseudomonadati</taxon>
        <taxon>Thermomicrobiota</taxon>
        <taxon>Thermomicrobia</taxon>
        <taxon>Sphaerobacterales</taxon>
        <taxon>Sphaerobacterineae</taxon>
        <taxon>Sphaerobacteraceae</taxon>
        <taxon>Sphaerobacter</taxon>
    </lineage>
</organism>
<dbReference type="RefSeq" id="WP_012873795.1">
    <property type="nucleotide sequence ID" value="NC_013524.1"/>
</dbReference>
<dbReference type="AlphaFoldDB" id="D1CAB7"/>
<accession>D1CAB7</accession>
<gene>
    <name evidence="1" type="ordered locus">Sthe_3360</name>
</gene>
<sequence length="153" mass="16875">MSINGEQIRPGMEVVGADRVTVGRVERVGEDAFLIRRDLEPPRVLPFTAVREVANGVVTLMLKAREVSNSSPPTTDLYAPFREIMPTPGMAVEGSDRETIGQVAAVEGDRFILNRPGKLDVYVPFDLINDILGDRLILDVPSTQIDRMDFPVV</sequence>
<reference evidence="2" key="1">
    <citation type="submission" date="2009-11" db="EMBL/GenBank/DDBJ databases">
        <title>The complete chromosome 2 of Sphaerobacter thermophilus DSM 20745.</title>
        <authorList>
            <person name="Lucas S."/>
            <person name="Copeland A."/>
            <person name="Lapidus A."/>
            <person name="Glavina del Rio T."/>
            <person name="Dalin E."/>
            <person name="Tice H."/>
            <person name="Bruce D."/>
            <person name="Goodwin L."/>
            <person name="Pitluck S."/>
            <person name="Kyrpides N."/>
            <person name="Mavromatis K."/>
            <person name="Ivanova N."/>
            <person name="Mikhailova N."/>
            <person name="LaButti K.M."/>
            <person name="Clum A."/>
            <person name="Sun H.I."/>
            <person name="Brettin T."/>
            <person name="Detter J.C."/>
            <person name="Han C."/>
            <person name="Larimer F."/>
            <person name="Land M."/>
            <person name="Hauser L."/>
            <person name="Markowitz V."/>
            <person name="Cheng J.F."/>
            <person name="Hugenholtz P."/>
            <person name="Woyke T."/>
            <person name="Wu D."/>
            <person name="Steenblock K."/>
            <person name="Schneider S."/>
            <person name="Pukall R."/>
            <person name="Goeker M."/>
            <person name="Klenk H.P."/>
            <person name="Eisen J.A."/>
        </authorList>
    </citation>
    <scope>NUCLEOTIDE SEQUENCE [LARGE SCALE GENOMIC DNA]</scope>
    <source>
        <strain evidence="2">ATCC 49802 / DSM 20745 / S 6022</strain>
    </source>
</reference>
<evidence type="ECO:0000313" key="2">
    <source>
        <dbReference type="Proteomes" id="UP000002027"/>
    </source>
</evidence>
<evidence type="ECO:0000313" key="1">
    <source>
        <dbReference type="EMBL" id="ACZ40760.1"/>
    </source>
</evidence>
<protein>
    <submittedName>
        <fullName evidence="1">Uncharacterized protein</fullName>
    </submittedName>
</protein>
<dbReference type="EMBL" id="CP001824">
    <property type="protein sequence ID" value="ACZ40760.1"/>
    <property type="molecule type" value="Genomic_DNA"/>
</dbReference>
<dbReference type="Pfam" id="PF09939">
    <property type="entry name" value="DUF2171"/>
    <property type="match status" value="2"/>
</dbReference>
<dbReference type="Proteomes" id="UP000002027">
    <property type="component" value="Chromosome 2"/>
</dbReference>
<dbReference type="KEGG" id="sti:Sthe_3360"/>
<proteinExistence type="predicted"/>
<dbReference type="STRING" id="479434.Sthe_3360"/>
<dbReference type="InParanoid" id="D1CAB7"/>
<keyword evidence="2" id="KW-1185">Reference proteome</keyword>